<proteinExistence type="inferred from homology"/>
<evidence type="ECO:0000256" key="2">
    <source>
        <dbReference type="ARBA" id="ARBA00006576"/>
    </source>
</evidence>
<keyword evidence="6" id="KW-0862">Zinc</keyword>
<evidence type="ECO:0000256" key="8">
    <source>
        <dbReference type="ARBA" id="ARBA00041763"/>
    </source>
</evidence>
<dbReference type="PROSITE" id="PS51747">
    <property type="entry name" value="CYT_DCMP_DEAMINASES_2"/>
    <property type="match status" value="1"/>
</dbReference>
<dbReference type="Gene3D" id="3.40.50.300">
    <property type="entry name" value="P-loop containing nucleotide triphosphate hydrolases"/>
    <property type="match status" value="1"/>
</dbReference>
<gene>
    <name evidence="11" type="ORF">CROQUDRAFT_519812</name>
</gene>
<evidence type="ECO:0000256" key="6">
    <source>
        <dbReference type="ARBA" id="ARBA00022833"/>
    </source>
</evidence>
<evidence type="ECO:0000259" key="10">
    <source>
        <dbReference type="PROSITE" id="PS51747"/>
    </source>
</evidence>
<reference evidence="11" key="1">
    <citation type="submission" date="2013-11" db="EMBL/GenBank/DDBJ databases">
        <title>Genome sequence of the fusiform rust pathogen reveals effectors for host alternation and coevolution with pine.</title>
        <authorList>
            <consortium name="DOE Joint Genome Institute"/>
            <person name="Smith K."/>
            <person name="Pendleton A."/>
            <person name="Kubisiak T."/>
            <person name="Anderson C."/>
            <person name="Salamov A."/>
            <person name="Aerts A."/>
            <person name="Riley R."/>
            <person name="Clum A."/>
            <person name="Lindquist E."/>
            <person name="Ence D."/>
            <person name="Campbell M."/>
            <person name="Kronenberg Z."/>
            <person name="Feau N."/>
            <person name="Dhillon B."/>
            <person name="Hamelin R."/>
            <person name="Burleigh J."/>
            <person name="Smith J."/>
            <person name="Yandell M."/>
            <person name="Nelson C."/>
            <person name="Grigoriev I."/>
            <person name="Davis J."/>
        </authorList>
    </citation>
    <scope>NUCLEOTIDE SEQUENCE</scope>
    <source>
        <strain evidence="11">G11</strain>
    </source>
</reference>
<evidence type="ECO:0000313" key="12">
    <source>
        <dbReference type="Proteomes" id="UP000886653"/>
    </source>
</evidence>
<dbReference type="Gene3D" id="3.40.140.10">
    <property type="entry name" value="Cytidine Deaminase, domain 2"/>
    <property type="match status" value="1"/>
</dbReference>
<feature type="domain" description="CMP/dCMP-type deaminase" evidence="10">
    <location>
        <begin position="220"/>
        <end position="389"/>
    </location>
</feature>
<dbReference type="PROSITE" id="PS00903">
    <property type="entry name" value="CYT_DCMP_DEAMINASES_1"/>
    <property type="match status" value="1"/>
</dbReference>
<keyword evidence="5" id="KW-0378">Hydrolase</keyword>
<keyword evidence="12" id="KW-1185">Reference proteome</keyword>
<dbReference type="SUPFAM" id="SSF53927">
    <property type="entry name" value="Cytidine deaminase-like"/>
    <property type="match status" value="1"/>
</dbReference>
<comment type="similarity">
    <text evidence="2">Belongs to the cytidine and deoxycytidylate deaminase family.</text>
</comment>
<evidence type="ECO:0000256" key="5">
    <source>
        <dbReference type="ARBA" id="ARBA00022801"/>
    </source>
</evidence>
<dbReference type="Pfam" id="PF00383">
    <property type="entry name" value="dCMP_cyt_deam_1"/>
    <property type="match status" value="1"/>
</dbReference>
<dbReference type="GO" id="GO:0009165">
    <property type="term" value="P:nucleotide biosynthetic process"/>
    <property type="evidence" value="ECO:0007669"/>
    <property type="project" value="UniProtKB-KW"/>
</dbReference>
<dbReference type="InterPro" id="IPR016193">
    <property type="entry name" value="Cytidine_deaminase-like"/>
</dbReference>
<comment type="caution">
    <text evidence="11">The sequence shown here is derived from an EMBL/GenBank/DDBJ whole genome shotgun (WGS) entry which is preliminary data.</text>
</comment>
<dbReference type="EMBL" id="MU167745">
    <property type="protein sequence ID" value="KAG0139163.1"/>
    <property type="molecule type" value="Genomic_DNA"/>
</dbReference>
<dbReference type="InterPro" id="IPR035105">
    <property type="entry name" value="Deoxycytidylate_deaminase_dom"/>
</dbReference>
<dbReference type="AlphaFoldDB" id="A0A9P6T688"/>
<organism evidence="11 12">
    <name type="scientific">Cronartium quercuum f. sp. fusiforme G11</name>
    <dbReference type="NCBI Taxonomy" id="708437"/>
    <lineage>
        <taxon>Eukaryota</taxon>
        <taxon>Fungi</taxon>
        <taxon>Dikarya</taxon>
        <taxon>Basidiomycota</taxon>
        <taxon>Pucciniomycotina</taxon>
        <taxon>Pucciniomycetes</taxon>
        <taxon>Pucciniales</taxon>
        <taxon>Coleosporiaceae</taxon>
        <taxon>Cronartium</taxon>
    </lineage>
</organism>
<name>A0A9P6T688_9BASI</name>
<accession>A0A9P6T688</accession>
<dbReference type="InterPro" id="IPR016192">
    <property type="entry name" value="APOBEC/CMP_deaminase_Zn-bd"/>
</dbReference>
<dbReference type="InterPro" id="IPR002125">
    <property type="entry name" value="CMP_dCMP_dom"/>
</dbReference>
<dbReference type="InterPro" id="IPR015517">
    <property type="entry name" value="dCMP_deaminase-rel"/>
</dbReference>
<keyword evidence="4" id="KW-0545">Nucleotide biosynthesis</keyword>
<evidence type="ECO:0000256" key="1">
    <source>
        <dbReference type="ARBA" id="ARBA00001947"/>
    </source>
</evidence>
<dbReference type="PANTHER" id="PTHR11086:SF18">
    <property type="entry name" value="DEOXYCYTIDYLATE DEAMINASE"/>
    <property type="match status" value="1"/>
</dbReference>
<protein>
    <recommendedName>
        <fullName evidence="9">Deoxycytidylate deaminase</fullName>
        <ecNumber evidence="7">3.5.4.12</ecNumber>
    </recommendedName>
    <alternativeName>
        <fullName evidence="8">dCMP deaminase</fullName>
    </alternativeName>
</protein>
<dbReference type="EC" id="3.5.4.12" evidence="7"/>
<dbReference type="PANTHER" id="PTHR11086">
    <property type="entry name" value="DEOXYCYTIDYLATE DEAMINASE-RELATED"/>
    <property type="match status" value="1"/>
</dbReference>
<keyword evidence="3" id="KW-0479">Metal-binding</keyword>
<sequence>MLVALIGPPSAGKDTIANYLVASHFFTRVRIVSSRSQLEHSLSRLGNELRFVGFEDFLDYSTKNWQQDLVTTDLVSISGLEKFLKRPFFVLANVTASVRSRWKRFWQHHLDFGTCEVVSSSLDDFLLQDEEYEYGSSTSNQSIDQVQIGINRLGLPVTVSQNHPPHTKLQKICIGPVRSPLKSLSPFATYTITNNDSRDELFSSIDTIHLKKLRSSLRPEWDEYFMTLANLASLRSNCMKRRVGAVLITKRDKRVLSTGYNGTPRGMRNCNEGGCARCNGTLGVLPETSEAGGPEPIASTAKTAAEVVSKCGVDLNECLCLHAEENALLEAGRDRMGAGEGSTLYCNTCPCLRCSVKIVQCGIREVVYSLSYSMDMGTAAVFAEAGVQLRQISLP</sequence>
<dbReference type="GO" id="GO:0008270">
    <property type="term" value="F:zinc ion binding"/>
    <property type="evidence" value="ECO:0007669"/>
    <property type="project" value="InterPro"/>
</dbReference>
<dbReference type="Proteomes" id="UP000886653">
    <property type="component" value="Unassembled WGS sequence"/>
</dbReference>
<evidence type="ECO:0000256" key="7">
    <source>
        <dbReference type="ARBA" id="ARBA00038938"/>
    </source>
</evidence>
<comment type="cofactor">
    <cofactor evidence="1">
        <name>Zn(2+)</name>
        <dbReference type="ChEBI" id="CHEBI:29105"/>
    </cofactor>
</comment>
<dbReference type="CDD" id="cd01286">
    <property type="entry name" value="deoxycytidylate_deaminase"/>
    <property type="match status" value="1"/>
</dbReference>
<dbReference type="OrthoDB" id="6710946at2759"/>
<dbReference type="InterPro" id="IPR027417">
    <property type="entry name" value="P-loop_NTPase"/>
</dbReference>
<dbReference type="GO" id="GO:0004132">
    <property type="term" value="F:dCMP deaminase activity"/>
    <property type="evidence" value="ECO:0007669"/>
    <property type="project" value="UniProtKB-EC"/>
</dbReference>
<dbReference type="SUPFAM" id="SSF52540">
    <property type="entry name" value="P-loop containing nucleoside triphosphate hydrolases"/>
    <property type="match status" value="1"/>
</dbReference>
<evidence type="ECO:0000256" key="4">
    <source>
        <dbReference type="ARBA" id="ARBA00022727"/>
    </source>
</evidence>
<evidence type="ECO:0000313" key="11">
    <source>
        <dbReference type="EMBL" id="KAG0139163.1"/>
    </source>
</evidence>
<dbReference type="FunFam" id="3.40.140.10:FF:000035">
    <property type="entry name" value="dCMP deaminase"/>
    <property type="match status" value="1"/>
</dbReference>
<dbReference type="GO" id="GO:0005737">
    <property type="term" value="C:cytoplasm"/>
    <property type="evidence" value="ECO:0007669"/>
    <property type="project" value="TreeGrafter"/>
</dbReference>
<evidence type="ECO:0000256" key="3">
    <source>
        <dbReference type="ARBA" id="ARBA00022723"/>
    </source>
</evidence>
<evidence type="ECO:0000256" key="9">
    <source>
        <dbReference type="ARBA" id="ARBA00071582"/>
    </source>
</evidence>